<feature type="region of interest" description="Disordered" evidence="1">
    <location>
        <begin position="1"/>
        <end position="64"/>
    </location>
</feature>
<dbReference type="Proteomes" id="UP000887540">
    <property type="component" value="Unplaced"/>
</dbReference>
<keyword evidence="2" id="KW-1185">Reference proteome</keyword>
<accession>A0A914DHP0</accession>
<name>A0A914DHP0_9BILA</name>
<evidence type="ECO:0000313" key="3">
    <source>
        <dbReference type="WBParaSite" id="ACRNAN_scaffold25015.g9602.t1"/>
    </source>
</evidence>
<reference evidence="3" key="1">
    <citation type="submission" date="2022-11" db="UniProtKB">
        <authorList>
            <consortium name="WormBaseParasite"/>
        </authorList>
    </citation>
    <scope>IDENTIFICATION</scope>
</reference>
<feature type="compositionally biased region" description="Acidic residues" evidence="1">
    <location>
        <begin position="1"/>
        <end position="51"/>
    </location>
</feature>
<dbReference type="AlphaFoldDB" id="A0A914DHP0"/>
<proteinExistence type="predicted"/>
<evidence type="ECO:0000256" key="1">
    <source>
        <dbReference type="SAM" id="MobiDB-lite"/>
    </source>
</evidence>
<sequence length="113" mass="13073">MDFPEEPDHDDSEPELEPNLEVEESDEDIEDADPEYEENNDADEDLVEPDETHETNITFKDIIHSEDAWTETPPINIENSFTFEPEPVPQVTFKTEEEAFDAIFGPSIIQKYI</sequence>
<organism evidence="2 3">
    <name type="scientific">Acrobeloides nanus</name>
    <dbReference type="NCBI Taxonomy" id="290746"/>
    <lineage>
        <taxon>Eukaryota</taxon>
        <taxon>Metazoa</taxon>
        <taxon>Ecdysozoa</taxon>
        <taxon>Nematoda</taxon>
        <taxon>Chromadorea</taxon>
        <taxon>Rhabditida</taxon>
        <taxon>Tylenchina</taxon>
        <taxon>Cephalobomorpha</taxon>
        <taxon>Cephaloboidea</taxon>
        <taxon>Cephalobidae</taxon>
        <taxon>Acrobeloides</taxon>
    </lineage>
</organism>
<evidence type="ECO:0000313" key="2">
    <source>
        <dbReference type="Proteomes" id="UP000887540"/>
    </source>
</evidence>
<protein>
    <submittedName>
        <fullName evidence="3">Uncharacterized protein</fullName>
    </submittedName>
</protein>
<dbReference type="WBParaSite" id="ACRNAN_scaffold25015.g9602.t1">
    <property type="protein sequence ID" value="ACRNAN_scaffold25015.g9602.t1"/>
    <property type="gene ID" value="ACRNAN_scaffold25015.g9602"/>
</dbReference>